<dbReference type="Proteomes" id="UP001164746">
    <property type="component" value="Chromosome 16"/>
</dbReference>
<dbReference type="EMBL" id="CP111027">
    <property type="protein sequence ID" value="WAR29629.1"/>
    <property type="molecule type" value="Genomic_DNA"/>
</dbReference>
<evidence type="ECO:0000313" key="1">
    <source>
        <dbReference type="EMBL" id="WAR29629.1"/>
    </source>
</evidence>
<organism evidence="1 2">
    <name type="scientific">Mya arenaria</name>
    <name type="common">Soft-shell clam</name>
    <dbReference type="NCBI Taxonomy" id="6604"/>
    <lineage>
        <taxon>Eukaryota</taxon>
        <taxon>Metazoa</taxon>
        <taxon>Spiralia</taxon>
        <taxon>Lophotrochozoa</taxon>
        <taxon>Mollusca</taxon>
        <taxon>Bivalvia</taxon>
        <taxon>Autobranchia</taxon>
        <taxon>Heteroconchia</taxon>
        <taxon>Euheterodonta</taxon>
        <taxon>Imparidentia</taxon>
        <taxon>Neoheterodontei</taxon>
        <taxon>Myida</taxon>
        <taxon>Myoidea</taxon>
        <taxon>Myidae</taxon>
        <taxon>Mya</taxon>
    </lineage>
</organism>
<reference evidence="1" key="1">
    <citation type="submission" date="2022-11" db="EMBL/GenBank/DDBJ databases">
        <title>Centuries of genome instability and evolution in soft-shell clam transmissible cancer (bioRxiv).</title>
        <authorList>
            <person name="Hart S.F.M."/>
            <person name="Yonemitsu M.A."/>
            <person name="Giersch R.M."/>
            <person name="Beal B.F."/>
            <person name="Arriagada G."/>
            <person name="Davis B.W."/>
            <person name="Ostrander E.A."/>
            <person name="Goff S.P."/>
            <person name="Metzger M.J."/>
        </authorList>
    </citation>
    <scope>NUCLEOTIDE SEQUENCE</scope>
    <source>
        <strain evidence="1">MELC-2E11</strain>
        <tissue evidence="1">Siphon/mantle</tissue>
    </source>
</reference>
<evidence type="ECO:0000313" key="2">
    <source>
        <dbReference type="Proteomes" id="UP001164746"/>
    </source>
</evidence>
<sequence length="235" mass="26653">MRDGIPPPGAMDMLKAGLRQVTGAMPDGIPPKGAMDMVKAGLHQVKVCNYDADRLERKLEGELFDKWNEKCEVVKATKIPVDTLPDYLDHMQEAYEGIDDKVRKRMDGILFTDDSWEYQIVEWKFNKGADSGARYGMMAFGRSPDGNFVDCMYVMYMMDFKIAAKRIVTEEKHSALWGLLGWTTESVSYEGRNLGAVSIKNLQNFFRVKAMQGFYQNGVIDSINYVTDLDEIADK</sequence>
<name>A0ABY7G882_MYAAR</name>
<gene>
    <name evidence="1" type="ORF">MAR_003197</name>
</gene>
<keyword evidence="2" id="KW-1185">Reference proteome</keyword>
<protein>
    <submittedName>
        <fullName evidence="1">Uncharacterized protein</fullName>
    </submittedName>
</protein>
<accession>A0ABY7G882</accession>
<proteinExistence type="predicted"/>